<evidence type="ECO:0000256" key="1">
    <source>
        <dbReference type="ARBA" id="ARBA00022741"/>
    </source>
</evidence>
<evidence type="ECO:0000313" key="5">
    <source>
        <dbReference type="Proteomes" id="UP000316759"/>
    </source>
</evidence>
<dbReference type="InterPro" id="IPR000719">
    <property type="entry name" value="Prot_kinase_dom"/>
</dbReference>
<evidence type="ECO:0000259" key="3">
    <source>
        <dbReference type="PROSITE" id="PS50011"/>
    </source>
</evidence>
<dbReference type="Gene3D" id="1.10.510.10">
    <property type="entry name" value="Transferase(Phosphotransferase) domain 1"/>
    <property type="match status" value="1"/>
</dbReference>
<keyword evidence="1" id="KW-0547">Nucleotide-binding</keyword>
<dbReference type="SUPFAM" id="SSF56112">
    <property type="entry name" value="Protein kinase-like (PK-like)"/>
    <property type="match status" value="1"/>
</dbReference>
<sequence length="379" mass="42539">MADYLKSAFNYLTSSPLVKNDNELIGSTVSVGTLSLRIKRVIAEGGYGLVYEAQDGTKGLSYALKRMLSHDKNTTDLILREISFLKQLSGHPNIMEFVGAASTTKDKQKGTGTEYLIATELCRGGQLSDYLPAPHQDRPLPPSAIIQIMHQTCRAVQHMHCQNPPIMHRDLKIENLLLSDKFIIKLCDFGSASTVTYNPDTSWTALKRGTVQEEALGCILFYLTCTFHPFEESAKLAILNAKYNLPAGTSEHTVFHGLIRQMLLLDPRQRPTVTDVLGELSELASMREIRVIGPVSLLAEMNKRRFGLNTATSKPAPSTPVSYIIYSTHIIYIYIIYIILYIYIYIYIYIILYIICGLKMLSEMSKCFSLALLMMFAIK</sequence>
<dbReference type="PANTHER" id="PTHR22967">
    <property type="entry name" value="SERINE/THREONINE PROTEIN KINASE"/>
    <property type="match status" value="1"/>
</dbReference>
<dbReference type="AlphaFoldDB" id="A0A504YTZ7"/>
<evidence type="ECO:0000313" key="4">
    <source>
        <dbReference type="EMBL" id="TPP64105.1"/>
    </source>
</evidence>
<dbReference type="GO" id="GO:0005737">
    <property type="term" value="C:cytoplasm"/>
    <property type="evidence" value="ECO:0007669"/>
    <property type="project" value="TreeGrafter"/>
</dbReference>
<dbReference type="SMART" id="SM00220">
    <property type="entry name" value="S_TKc"/>
    <property type="match status" value="1"/>
</dbReference>
<organism evidence="4 5">
    <name type="scientific">Fasciola gigantica</name>
    <name type="common">Giant liver fluke</name>
    <dbReference type="NCBI Taxonomy" id="46835"/>
    <lineage>
        <taxon>Eukaryota</taxon>
        <taxon>Metazoa</taxon>
        <taxon>Spiralia</taxon>
        <taxon>Lophotrochozoa</taxon>
        <taxon>Platyhelminthes</taxon>
        <taxon>Trematoda</taxon>
        <taxon>Digenea</taxon>
        <taxon>Plagiorchiida</taxon>
        <taxon>Echinostomata</taxon>
        <taxon>Echinostomatoidea</taxon>
        <taxon>Fasciolidae</taxon>
        <taxon>Fasciola</taxon>
    </lineage>
</organism>
<dbReference type="GO" id="GO:0045747">
    <property type="term" value="P:positive regulation of Notch signaling pathway"/>
    <property type="evidence" value="ECO:0007669"/>
    <property type="project" value="TreeGrafter"/>
</dbReference>
<proteinExistence type="predicted"/>
<dbReference type="Proteomes" id="UP000316759">
    <property type="component" value="Unassembled WGS sequence"/>
</dbReference>
<gene>
    <name evidence="4" type="ORF">FGIG_00327</name>
</gene>
<dbReference type="PROSITE" id="PS50011">
    <property type="entry name" value="PROTEIN_KINASE_DOM"/>
    <property type="match status" value="1"/>
</dbReference>
<evidence type="ECO:0000256" key="2">
    <source>
        <dbReference type="SAM" id="Phobius"/>
    </source>
</evidence>
<keyword evidence="2" id="KW-0472">Membrane</keyword>
<keyword evidence="2" id="KW-0812">Transmembrane</keyword>
<keyword evidence="2" id="KW-1133">Transmembrane helix</keyword>
<dbReference type="GO" id="GO:0005524">
    <property type="term" value="F:ATP binding"/>
    <property type="evidence" value="ECO:0007669"/>
    <property type="project" value="InterPro"/>
</dbReference>
<dbReference type="InterPro" id="IPR008271">
    <property type="entry name" value="Ser/Thr_kinase_AS"/>
</dbReference>
<dbReference type="EMBL" id="SUNJ01004871">
    <property type="protein sequence ID" value="TPP64105.1"/>
    <property type="molecule type" value="Genomic_DNA"/>
</dbReference>
<dbReference type="GO" id="GO:0035612">
    <property type="term" value="F:AP-2 adaptor complex binding"/>
    <property type="evidence" value="ECO:0007669"/>
    <property type="project" value="TreeGrafter"/>
</dbReference>
<dbReference type="Pfam" id="PF00069">
    <property type="entry name" value="Pkinase"/>
    <property type="match status" value="1"/>
</dbReference>
<feature type="domain" description="Protein kinase" evidence="3">
    <location>
        <begin position="36"/>
        <end position="283"/>
    </location>
</feature>
<reference evidence="4 5" key="1">
    <citation type="submission" date="2019-04" db="EMBL/GenBank/DDBJ databases">
        <title>Annotation for the trematode Fasciola gigantica.</title>
        <authorList>
            <person name="Choi Y.-J."/>
        </authorList>
    </citation>
    <scope>NUCLEOTIDE SEQUENCE [LARGE SCALE GENOMIC DNA]</scope>
    <source>
        <strain evidence="4">Uganda_cow_1</strain>
    </source>
</reference>
<keyword evidence="4" id="KW-0808">Transferase</keyword>
<dbReference type="STRING" id="46835.A0A504YTZ7"/>
<dbReference type="OrthoDB" id="1717591at2759"/>
<dbReference type="GO" id="GO:2000369">
    <property type="term" value="P:regulation of clathrin-dependent endocytosis"/>
    <property type="evidence" value="ECO:0007669"/>
    <property type="project" value="TreeGrafter"/>
</dbReference>
<dbReference type="InterPro" id="IPR011009">
    <property type="entry name" value="Kinase-like_dom_sf"/>
</dbReference>
<dbReference type="PROSITE" id="PS00108">
    <property type="entry name" value="PROTEIN_KINASE_ST"/>
    <property type="match status" value="1"/>
</dbReference>
<comment type="caution">
    <text evidence="4">The sequence shown here is derived from an EMBL/GenBank/DDBJ whole genome shotgun (WGS) entry which is preliminary data.</text>
</comment>
<accession>A0A504YTZ7</accession>
<keyword evidence="5" id="KW-1185">Reference proteome</keyword>
<dbReference type="PANTHER" id="PTHR22967:SF105">
    <property type="entry name" value="CYCLIN-G-ASSOCIATED KINASE"/>
    <property type="match status" value="1"/>
</dbReference>
<name>A0A504YTZ7_FASGI</name>
<protein>
    <submittedName>
        <fullName evidence="4">Cyclin-G-associated kinase</fullName>
    </submittedName>
</protein>
<keyword evidence="4" id="KW-0418">Kinase</keyword>
<dbReference type="GO" id="GO:0004674">
    <property type="term" value="F:protein serine/threonine kinase activity"/>
    <property type="evidence" value="ECO:0007669"/>
    <property type="project" value="TreeGrafter"/>
</dbReference>
<feature type="transmembrane region" description="Helical" evidence="2">
    <location>
        <begin position="331"/>
        <end position="356"/>
    </location>
</feature>